<dbReference type="InterPro" id="IPR003856">
    <property type="entry name" value="LPS_length_determ_N"/>
</dbReference>
<dbReference type="GO" id="GO:0005886">
    <property type="term" value="C:plasma membrane"/>
    <property type="evidence" value="ECO:0007669"/>
    <property type="project" value="UniProtKB-SubCell"/>
</dbReference>
<keyword evidence="5 7" id="KW-1133">Transmembrane helix</keyword>
<keyword evidence="3" id="KW-1003">Cell membrane</keyword>
<dbReference type="PANTHER" id="PTHR32309:SF13">
    <property type="entry name" value="FERRIC ENTEROBACTIN TRANSPORT PROTEIN FEPE"/>
    <property type="match status" value="1"/>
</dbReference>
<proteinExistence type="inferred from homology"/>
<dbReference type="Pfam" id="PF02706">
    <property type="entry name" value="Wzz"/>
    <property type="match status" value="1"/>
</dbReference>
<feature type="transmembrane region" description="Helical" evidence="7">
    <location>
        <begin position="18"/>
        <end position="40"/>
    </location>
</feature>
<dbReference type="AlphaFoldDB" id="A0A2N0ZFT5"/>
<keyword evidence="6 7" id="KW-0472">Membrane</keyword>
<evidence type="ECO:0000256" key="3">
    <source>
        <dbReference type="ARBA" id="ARBA00022475"/>
    </source>
</evidence>
<feature type="domain" description="Tyrosine-protein kinase G-rich" evidence="9">
    <location>
        <begin position="141"/>
        <end position="193"/>
    </location>
</feature>
<evidence type="ECO:0000256" key="1">
    <source>
        <dbReference type="ARBA" id="ARBA00004651"/>
    </source>
</evidence>
<dbReference type="InterPro" id="IPR032807">
    <property type="entry name" value="GNVR"/>
</dbReference>
<reference evidence="10 11" key="1">
    <citation type="journal article" date="2010" name="Int. J. Syst. Evol. Microbiol.">
        <title>Bacillus horneckiae sp. nov., isolated from a spacecraft-assembly clean room.</title>
        <authorList>
            <person name="Vaishampayan P."/>
            <person name="Probst A."/>
            <person name="Krishnamurthi S."/>
            <person name="Ghosh S."/>
            <person name="Osman S."/>
            <person name="McDowall A."/>
            <person name="Ruckmani A."/>
            <person name="Mayilraj S."/>
            <person name="Venkateswaran K."/>
        </authorList>
    </citation>
    <scope>NUCLEOTIDE SEQUENCE [LARGE SCALE GENOMIC DNA]</scope>
    <source>
        <strain evidence="11">1PO1SC</strain>
    </source>
</reference>
<dbReference type="EMBL" id="PISD01000030">
    <property type="protein sequence ID" value="PKG28365.1"/>
    <property type="molecule type" value="Genomic_DNA"/>
</dbReference>
<evidence type="ECO:0000256" key="2">
    <source>
        <dbReference type="ARBA" id="ARBA00006683"/>
    </source>
</evidence>
<dbReference type="InterPro" id="IPR050445">
    <property type="entry name" value="Bact_polysacc_biosynth/exp"/>
</dbReference>
<dbReference type="RefSeq" id="WP_066189307.1">
    <property type="nucleotide sequence ID" value="NZ_PISD01000030.1"/>
</dbReference>
<dbReference type="Proteomes" id="UP000233343">
    <property type="component" value="Unassembled WGS sequence"/>
</dbReference>
<feature type="domain" description="Polysaccharide chain length determinant N-terminal" evidence="8">
    <location>
        <begin position="3"/>
        <end position="93"/>
    </location>
</feature>
<keyword evidence="11" id="KW-1185">Reference proteome</keyword>
<dbReference type="Pfam" id="PF13807">
    <property type="entry name" value="GNVR"/>
    <property type="match status" value="1"/>
</dbReference>
<comment type="caution">
    <text evidence="10">The sequence shown here is derived from an EMBL/GenBank/DDBJ whole genome shotgun (WGS) entry which is preliminary data.</text>
</comment>
<gene>
    <name evidence="10" type="ORF">CWS20_14250</name>
</gene>
<protein>
    <submittedName>
        <fullName evidence="10">Capsular biosynthesis protein</fullName>
    </submittedName>
</protein>
<feature type="transmembrane region" description="Helical" evidence="7">
    <location>
        <begin position="173"/>
        <end position="194"/>
    </location>
</feature>
<evidence type="ECO:0000313" key="11">
    <source>
        <dbReference type="Proteomes" id="UP000233343"/>
    </source>
</evidence>
<comment type="subcellular location">
    <subcellularLocation>
        <location evidence="1">Cell membrane</location>
        <topology evidence="1">Multi-pass membrane protein</topology>
    </subcellularLocation>
</comment>
<organism evidence="10 11">
    <name type="scientific">Cytobacillus horneckiae</name>
    <dbReference type="NCBI Taxonomy" id="549687"/>
    <lineage>
        <taxon>Bacteria</taxon>
        <taxon>Bacillati</taxon>
        <taxon>Bacillota</taxon>
        <taxon>Bacilli</taxon>
        <taxon>Bacillales</taxon>
        <taxon>Bacillaceae</taxon>
        <taxon>Cytobacillus</taxon>
    </lineage>
</organism>
<evidence type="ECO:0000256" key="4">
    <source>
        <dbReference type="ARBA" id="ARBA00022692"/>
    </source>
</evidence>
<evidence type="ECO:0000256" key="7">
    <source>
        <dbReference type="SAM" id="Phobius"/>
    </source>
</evidence>
<comment type="similarity">
    <text evidence="2">Belongs to the CpsC/CapA family.</text>
</comment>
<evidence type="ECO:0000313" key="10">
    <source>
        <dbReference type="EMBL" id="PKG28365.1"/>
    </source>
</evidence>
<name>A0A2N0ZFT5_9BACI</name>
<sequence>MEETISLKELFLILKKRIVLIISIVLAAVMISGVVSYFILTPIYQSSTQILVNQAKEDQQYSTTEVQTNLQLINTYNVIIKSPAILDIVKQELNLSESTRQLNEKITVQSEQNSQVVNISVQDESPEQAAAIANKTAEVFQKEIANIMKINNVTILAKAEVGENQSPVKPQPLLNIAIALVVGLMAGVGLSFLLEYLDNTVKNEEDIEKVIGLPLLGKIATIDEMEEQTSRSVRRASVRGESVGTER</sequence>
<evidence type="ECO:0000259" key="8">
    <source>
        <dbReference type="Pfam" id="PF02706"/>
    </source>
</evidence>
<evidence type="ECO:0000256" key="6">
    <source>
        <dbReference type="ARBA" id="ARBA00023136"/>
    </source>
</evidence>
<dbReference type="PANTHER" id="PTHR32309">
    <property type="entry name" value="TYROSINE-PROTEIN KINASE"/>
    <property type="match status" value="1"/>
</dbReference>
<accession>A0A2N0ZFT5</accession>
<keyword evidence="4 7" id="KW-0812">Transmembrane</keyword>
<dbReference type="GO" id="GO:0004713">
    <property type="term" value="F:protein tyrosine kinase activity"/>
    <property type="evidence" value="ECO:0007669"/>
    <property type="project" value="TreeGrafter"/>
</dbReference>
<evidence type="ECO:0000256" key="5">
    <source>
        <dbReference type="ARBA" id="ARBA00022989"/>
    </source>
</evidence>
<evidence type="ECO:0000259" key="9">
    <source>
        <dbReference type="Pfam" id="PF13807"/>
    </source>
</evidence>